<evidence type="ECO:0000256" key="3">
    <source>
        <dbReference type="ARBA" id="ARBA00012151"/>
    </source>
</evidence>
<sequence length="273" mass="30190">MGYSSDLSSDSEPDLGPVVGSHEVRFDDKLHLPHQPKSLEGIAMRAFGLGAALATSLVALVLVRLWYPASPHWRHAFYGATLSTFHFLEFWTTARYSTSDASAKSFFPTENLPVYLMAHMLAFLECLGWGFFKFGPGFDLKVLGPTPRIIPIILGLVLVGGGQLVRILAIVHAGSALGRNKKKHRERRGAEPVLVTSGIYGIMRHPAYFGFFWWAVGAQLVLGNIFSLLAAVVVLWSIFAGQVQREEACLRLSLGRPYLRYEERVGTLMPFIG</sequence>
<keyword evidence="5" id="KW-0808">Transferase</keyword>
<dbReference type="GO" id="GO:0004671">
    <property type="term" value="F:protein C-terminal S-isoprenylcysteine carboxyl O-methyltransferase activity"/>
    <property type="evidence" value="ECO:0007669"/>
    <property type="project" value="UniProtKB-EC"/>
</dbReference>
<evidence type="ECO:0000256" key="7">
    <source>
        <dbReference type="ARBA" id="ARBA00022692"/>
    </source>
</evidence>
<dbReference type="InterPro" id="IPR007269">
    <property type="entry name" value="ICMT_MeTrfase"/>
</dbReference>
<evidence type="ECO:0000256" key="4">
    <source>
        <dbReference type="ARBA" id="ARBA00022603"/>
    </source>
</evidence>
<feature type="transmembrane region" description="Helical" evidence="10">
    <location>
        <begin position="46"/>
        <end position="67"/>
    </location>
</feature>
<comment type="subcellular location">
    <subcellularLocation>
        <location evidence="10">Endoplasmic reticulum membrane</location>
        <topology evidence="10">Multi-pass membrane protein</topology>
    </subcellularLocation>
    <subcellularLocation>
        <location evidence="1">Membrane</location>
        <topology evidence="1">Multi-pass membrane protein</topology>
    </subcellularLocation>
</comment>
<dbReference type="PANTHER" id="PTHR12714">
    <property type="entry name" value="PROTEIN-S ISOPRENYLCYSTEINE O-METHYLTRANSFERASE"/>
    <property type="match status" value="1"/>
</dbReference>
<dbReference type="Pfam" id="PF04140">
    <property type="entry name" value="ICMT"/>
    <property type="match status" value="1"/>
</dbReference>
<keyword evidence="9 10" id="KW-0472">Membrane</keyword>
<gene>
    <name evidence="11" type="ORF">QBC37DRAFT_322783</name>
</gene>
<keyword evidence="4 10" id="KW-0489">Methyltransferase</keyword>
<keyword evidence="10" id="KW-0256">Endoplasmic reticulum</keyword>
<dbReference type="PANTHER" id="PTHR12714:SF9">
    <property type="entry name" value="PROTEIN-S-ISOPRENYLCYSTEINE O-METHYLTRANSFERASE"/>
    <property type="match status" value="1"/>
</dbReference>
<keyword evidence="8 10" id="KW-1133">Transmembrane helix</keyword>
<evidence type="ECO:0000256" key="6">
    <source>
        <dbReference type="ARBA" id="ARBA00022691"/>
    </source>
</evidence>
<evidence type="ECO:0000313" key="11">
    <source>
        <dbReference type="EMBL" id="KAK4210079.1"/>
    </source>
</evidence>
<evidence type="ECO:0000256" key="8">
    <source>
        <dbReference type="ARBA" id="ARBA00022989"/>
    </source>
</evidence>
<dbReference type="EC" id="2.1.1.100" evidence="3 10"/>
<evidence type="ECO:0000256" key="10">
    <source>
        <dbReference type="RuleBase" id="RU362022"/>
    </source>
</evidence>
<feature type="transmembrane region" description="Helical" evidence="10">
    <location>
        <begin position="112"/>
        <end position="132"/>
    </location>
</feature>
<keyword evidence="7 10" id="KW-0812">Transmembrane</keyword>
<dbReference type="Proteomes" id="UP001301769">
    <property type="component" value="Unassembled WGS sequence"/>
</dbReference>
<accession>A0AAN6Y007</accession>
<keyword evidence="6 10" id="KW-0949">S-adenosyl-L-methionine</keyword>
<organism evidence="11 12">
    <name type="scientific">Rhypophila decipiens</name>
    <dbReference type="NCBI Taxonomy" id="261697"/>
    <lineage>
        <taxon>Eukaryota</taxon>
        <taxon>Fungi</taxon>
        <taxon>Dikarya</taxon>
        <taxon>Ascomycota</taxon>
        <taxon>Pezizomycotina</taxon>
        <taxon>Sordariomycetes</taxon>
        <taxon>Sordariomycetidae</taxon>
        <taxon>Sordariales</taxon>
        <taxon>Naviculisporaceae</taxon>
        <taxon>Rhypophila</taxon>
    </lineage>
</organism>
<reference evidence="11" key="1">
    <citation type="journal article" date="2023" name="Mol. Phylogenet. Evol.">
        <title>Genome-scale phylogeny and comparative genomics of the fungal order Sordariales.</title>
        <authorList>
            <person name="Hensen N."/>
            <person name="Bonometti L."/>
            <person name="Westerberg I."/>
            <person name="Brannstrom I.O."/>
            <person name="Guillou S."/>
            <person name="Cros-Aarteil S."/>
            <person name="Calhoun S."/>
            <person name="Haridas S."/>
            <person name="Kuo A."/>
            <person name="Mondo S."/>
            <person name="Pangilinan J."/>
            <person name="Riley R."/>
            <person name="LaButti K."/>
            <person name="Andreopoulos B."/>
            <person name="Lipzen A."/>
            <person name="Chen C."/>
            <person name="Yan M."/>
            <person name="Daum C."/>
            <person name="Ng V."/>
            <person name="Clum A."/>
            <person name="Steindorff A."/>
            <person name="Ohm R.A."/>
            <person name="Martin F."/>
            <person name="Silar P."/>
            <person name="Natvig D.O."/>
            <person name="Lalanne C."/>
            <person name="Gautier V."/>
            <person name="Ament-Velasquez S.L."/>
            <person name="Kruys A."/>
            <person name="Hutchinson M.I."/>
            <person name="Powell A.J."/>
            <person name="Barry K."/>
            <person name="Miller A.N."/>
            <person name="Grigoriev I.V."/>
            <person name="Debuchy R."/>
            <person name="Gladieux P."/>
            <person name="Hiltunen Thoren M."/>
            <person name="Johannesson H."/>
        </authorList>
    </citation>
    <scope>NUCLEOTIDE SEQUENCE</scope>
    <source>
        <strain evidence="11">PSN293</strain>
    </source>
</reference>
<proteinExistence type="inferred from homology"/>
<evidence type="ECO:0000256" key="9">
    <source>
        <dbReference type="ARBA" id="ARBA00023136"/>
    </source>
</evidence>
<comment type="catalytic activity">
    <reaction evidence="10">
        <text>[protein]-C-terminal S-[(2E,6E)-farnesyl]-L-cysteine + S-adenosyl-L-methionine = [protein]-C-terminal S-[(2E,6E)-farnesyl]-L-cysteine methyl ester + S-adenosyl-L-homocysteine</text>
        <dbReference type="Rhea" id="RHEA:21672"/>
        <dbReference type="Rhea" id="RHEA-COMP:12125"/>
        <dbReference type="Rhea" id="RHEA-COMP:12126"/>
        <dbReference type="ChEBI" id="CHEBI:57856"/>
        <dbReference type="ChEBI" id="CHEBI:59789"/>
        <dbReference type="ChEBI" id="CHEBI:90510"/>
        <dbReference type="ChEBI" id="CHEBI:90511"/>
        <dbReference type="EC" id="2.1.1.100"/>
    </reaction>
</comment>
<feature type="transmembrane region" description="Helical" evidence="10">
    <location>
        <begin position="221"/>
        <end position="241"/>
    </location>
</feature>
<dbReference type="Gene3D" id="1.20.120.1630">
    <property type="match status" value="1"/>
</dbReference>
<dbReference type="AlphaFoldDB" id="A0AAN6Y007"/>
<dbReference type="PROSITE" id="PS51564">
    <property type="entry name" value="SAM_ICMT"/>
    <property type="match status" value="1"/>
</dbReference>
<protein>
    <recommendedName>
        <fullName evidence="3 10">Protein-S-isoprenylcysteine O-methyltransferase</fullName>
        <ecNumber evidence="3 10">2.1.1.100</ecNumber>
    </recommendedName>
</protein>
<dbReference type="GO" id="GO:0005789">
    <property type="term" value="C:endoplasmic reticulum membrane"/>
    <property type="evidence" value="ECO:0007669"/>
    <property type="project" value="UniProtKB-SubCell"/>
</dbReference>
<comment type="caution">
    <text evidence="11">The sequence shown here is derived from an EMBL/GenBank/DDBJ whole genome shotgun (WGS) entry which is preliminary data.</text>
</comment>
<evidence type="ECO:0000313" key="12">
    <source>
        <dbReference type="Proteomes" id="UP001301769"/>
    </source>
</evidence>
<evidence type="ECO:0000256" key="5">
    <source>
        <dbReference type="ARBA" id="ARBA00022679"/>
    </source>
</evidence>
<feature type="transmembrane region" description="Helical" evidence="10">
    <location>
        <begin position="152"/>
        <end position="171"/>
    </location>
</feature>
<keyword evidence="12" id="KW-1185">Reference proteome</keyword>
<name>A0AAN6Y007_9PEZI</name>
<reference evidence="11" key="2">
    <citation type="submission" date="2023-05" db="EMBL/GenBank/DDBJ databases">
        <authorList>
            <consortium name="Lawrence Berkeley National Laboratory"/>
            <person name="Steindorff A."/>
            <person name="Hensen N."/>
            <person name="Bonometti L."/>
            <person name="Westerberg I."/>
            <person name="Brannstrom I.O."/>
            <person name="Guillou S."/>
            <person name="Cros-Aarteil S."/>
            <person name="Calhoun S."/>
            <person name="Haridas S."/>
            <person name="Kuo A."/>
            <person name="Mondo S."/>
            <person name="Pangilinan J."/>
            <person name="Riley R."/>
            <person name="Labutti K."/>
            <person name="Andreopoulos B."/>
            <person name="Lipzen A."/>
            <person name="Chen C."/>
            <person name="Yanf M."/>
            <person name="Daum C."/>
            <person name="Ng V."/>
            <person name="Clum A."/>
            <person name="Ohm R."/>
            <person name="Martin F."/>
            <person name="Silar P."/>
            <person name="Natvig D."/>
            <person name="Lalanne C."/>
            <person name="Gautier V."/>
            <person name="Ament-Velasquez S.L."/>
            <person name="Kruys A."/>
            <person name="Hutchinson M.I."/>
            <person name="Powell A.J."/>
            <person name="Barry K."/>
            <person name="Miller A.N."/>
            <person name="Grigoriev I.V."/>
            <person name="Debuchy R."/>
            <person name="Gladieux P."/>
            <person name="Thoren M.H."/>
            <person name="Johannesson H."/>
        </authorList>
    </citation>
    <scope>NUCLEOTIDE SEQUENCE</scope>
    <source>
        <strain evidence="11">PSN293</strain>
    </source>
</reference>
<comment type="similarity">
    <text evidence="2 10">Belongs to the class VI-like SAM-binding methyltransferase superfamily. Isoprenylcysteine carboxyl methyltransferase family.</text>
</comment>
<evidence type="ECO:0000256" key="1">
    <source>
        <dbReference type="ARBA" id="ARBA00004141"/>
    </source>
</evidence>
<dbReference type="GO" id="GO:0032259">
    <property type="term" value="P:methylation"/>
    <property type="evidence" value="ECO:0007669"/>
    <property type="project" value="UniProtKB-KW"/>
</dbReference>
<dbReference type="EMBL" id="MU858185">
    <property type="protein sequence ID" value="KAK4210079.1"/>
    <property type="molecule type" value="Genomic_DNA"/>
</dbReference>
<feature type="transmembrane region" description="Helical" evidence="10">
    <location>
        <begin position="192"/>
        <end position="215"/>
    </location>
</feature>
<evidence type="ECO:0000256" key="2">
    <source>
        <dbReference type="ARBA" id="ARBA00009140"/>
    </source>
</evidence>
<dbReference type="InterPro" id="IPR025770">
    <property type="entry name" value="PPMT_MeTrfase"/>
</dbReference>